<dbReference type="PANTHER" id="PTHR33452">
    <property type="entry name" value="OXIDOREDUCTASE CATD-RELATED"/>
    <property type="match status" value="1"/>
</dbReference>
<dbReference type="GO" id="GO:0005886">
    <property type="term" value="C:plasma membrane"/>
    <property type="evidence" value="ECO:0007669"/>
    <property type="project" value="UniProtKB-SubCell"/>
</dbReference>
<dbReference type="Pfam" id="PF07681">
    <property type="entry name" value="DoxX"/>
    <property type="match status" value="1"/>
</dbReference>
<evidence type="ECO:0000256" key="4">
    <source>
        <dbReference type="ARBA" id="ARBA00022692"/>
    </source>
</evidence>
<protein>
    <submittedName>
        <fullName evidence="8">DoxX family membrane protein</fullName>
    </submittedName>
</protein>
<evidence type="ECO:0000256" key="5">
    <source>
        <dbReference type="ARBA" id="ARBA00022989"/>
    </source>
</evidence>
<dbReference type="PANTHER" id="PTHR33452:SF1">
    <property type="entry name" value="INNER MEMBRANE PROTEIN YPHA-RELATED"/>
    <property type="match status" value="1"/>
</dbReference>
<dbReference type="OrthoDB" id="680764at2"/>
<evidence type="ECO:0000313" key="8">
    <source>
        <dbReference type="EMBL" id="TFF39748.1"/>
    </source>
</evidence>
<feature type="transmembrane region" description="Helical" evidence="7">
    <location>
        <begin position="59"/>
        <end position="80"/>
    </location>
</feature>
<proteinExistence type="inferred from homology"/>
<evidence type="ECO:0000256" key="3">
    <source>
        <dbReference type="ARBA" id="ARBA00022475"/>
    </source>
</evidence>
<feature type="transmembrane region" description="Helical" evidence="7">
    <location>
        <begin position="21"/>
        <end position="39"/>
    </location>
</feature>
<evidence type="ECO:0000256" key="6">
    <source>
        <dbReference type="ARBA" id="ARBA00023136"/>
    </source>
</evidence>
<accession>A0A4Y8SLF3</accession>
<organism evidence="8 9">
    <name type="scientific">Mucilaginibacter psychrotolerans</name>
    <dbReference type="NCBI Taxonomy" id="1524096"/>
    <lineage>
        <taxon>Bacteria</taxon>
        <taxon>Pseudomonadati</taxon>
        <taxon>Bacteroidota</taxon>
        <taxon>Sphingobacteriia</taxon>
        <taxon>Sphingobacteriales</taxon>
        <taxon>Sphingobacteriaceae</taxon>
        <taxon>Mucilaginibacter</taxon>
    </lineage>
</organism>
<feature type="transmembrane region" description="Helical" evidence="7">
    <location>
        <begin position="87"/>
        <end position="104"/>
    </location>
</feature>
<dbReference type="AlphaFoldDB" id="A0A4Y8SLF3"/>
<keyword evidence="3" id="KW-1003">Cell membrane</keyword>
<comment type="similarity">
    <text evidence="2">Belongs to the DoxX family.</text>
</comment>
<comment type="caution">
    <text evidence="8">The sequence shown here is derived from an EMBL/GenBank/DDBJ whole genome shotgun (WGS) entry which is preliminary data.</text>
</comment>
<reference evidence="8 9" key="1">
    <citation type="journal article" date="2017" name="Int. J. Syst. Evol. Microbiol.">
        <title>Mucilaginibacterpsychrotolerans sp. nov., isolated from peatlands.</title>
        <authorList>
            <person name="Deng Y."/>
            <person name="Shen L."/>
            <person name="Xu B."/>
            <person name="Liu Y."/>
            <person name="Gu Z."/>
            <person name="Liu H."/>
            <person name="Zhou Y."/>
        </authorList>
    </citation>
    <scope>NUCLEOTIDE SEQUENCE [LARGE SCALE GENOMIC DNA]</scope>
    <source>
        <strain evidence="8 9">NH7-4</strain>
    </source>
</reference>
<feature type="transmembrane region" description="Helical" evidence="7">
    <location>
        <begin position="116"/>
        <end position="133"/>
    </location>
</feature>
<evidence type="ECO:0000256" key="1">
    <source>
        <dbReference type="ARBA" id="ARBA00004651"/>
    </source>
</evidence>
<dbReference type="InterPro" id="IPR032808">
    <property type="entry name" value="DoxX"/>
</dbReference>
<dbReference type="EMBL" id="SOZE01000003">
    <property type="protein sequence ID" value="TFF39748.1"/>
    <property type="molecule type" value="Genomic_DNA"/>
</dbReference>
<evidence type="ECO:0000313" key="9">
    <source>
        <dbReference type="Proteomes" id="UP000297540"/>
    </source>
</evidence>
<keyword evidence="5 7" id="KW-1133">Transmembrane helix</keyword>
<name>A0A4Y8SLF3_9SPHI</name>
<evidence type="ECO:0000256" key="7">
    <source>
        <dbReference type="SAM" id="Phobius"/>
    </source>
</evidence>
<comment type="subcellular location">
    <subcellularLocation>
        <location evidence="1">Cell membrane</location>
        <topology evidence="1">Multi-pass membrane protein</topology>
    </subcellularLocation>
</comment>
<dbReference type="InterPro" id="IPR051907">
    <property type="entry name" value="DoxX-like_oxidoreductase"/>
</dbReference>
<keyword evidence="4 7" id="KW-0812">Transmembrane</keyword>
<gene>
    <name evidence="8" type="ORF">E2R66_05115</name>
</gene>
<keyword evidence="9" id="KW-1185">Reference proteome</keyword>
<sequence>MNMVQKVEHWGDLHHPKWLDMVRIILGLIIFSKGVVFISSTGVQQDWIFQNKTFDGSGLMAVVLIHIVAFAHVIGGLLILTGLLTRMVAVMQMPILLGAIFFVNITKGLSFLNTELWLSILVFLLLVLFWVVGSGKFSADAWIAETNDHQHRHRH</sequence>
<evidence type="ECO:0000256" key="2">
    <source>
        <dbReference type="ARBA" id="ARBA00006679"/>
    </source>
</evidence>
<dbReference type="Proteomes" id="UP000297540">
    <property type="component" value="Unassembled WGS sequence"/>
</dbReference>
<keyword evidence="6 7" id="KW-0472">Membrane</keyword>
<dbReference type="RefSeq" id="WP_133227315.1">
    <property type="nucleotide sequence ID" value="NZ_SOZE01000003.1"/>
</dbReference>